<keyword evidence="1" id="KW-1133">Transmembrane helix</keyword>
<accession>A0ABS1E683</accession>
<name>A0ABS1E683_9GAMM</name>
<keyword evidence="1" id="KW-0472">Membrane</keyword>
<sequence>MRALTRKLLRELWGMRAQALAIAVVIASGVATLVMFLSALAALTGTRDAFYRDYRFADVFASVERAPRGLADELAAIPGVQQAVTRVVAEASLELPGFDDPATARIVSLPEGRNAALNRLYLTEGRLPEPGREREAVVSDAFAEAHGLHAGARLAVVVRGGYETLEVVGVATSPEFVYQIRPGEIMPDYERYAILWMSRPALAAAYDMEGAFNDVLLRLARGARPEAVIEAADRLLDPW</sequence>
<keyword evidence="1" id="KW-0812">Transmembrane</keyword>
<evidence type="ECO:0000256" key="1">
    <source>
        <dbReference type="SAM" id="Phobius"/>
    </source>
</evidence>
<dbReference type="Pfam" id="PF12704">
    <property type="entry name" value="MacB_PCD"/>
    <property type="match status" value="1"/>
</dbReference>
<feature type="non-terminal residue" evidence="3">
    <location>
        <position position="239"/>
    </location>
</feature>
<comment type="caution">
    <text evidence="3">The sequence shown here is derived from an EMBL/GenBank/DDBJ whole genome shotgun (WGS) entry which is preliminary data.</text>
</comment>
<keyword evidence="4" id="KW-1185">Reference proteome</keyword>
<evidence type="ECO:0000259" key="2">
    <source>
        <dbReference type="Pfam" id="PF12704"/>
    </source>
</evidence>
<reference evidence="3 4" key="1">
    <citation type="journal article" date="2020" name="Microorganisms">
        <title>Osmotic Adaptation and Compatible Solute Biosynthesis of Phototrophic Bacteria as Revealed from Genome Analyses.</title>
        <authorList>
            <person name="Imhoff J.F."/>
            <person name="Rahn T."/>
            <person name="Kunzel S."/>
            <person name="Keller A."/>
            <person name="Neulinger S.C."/>
        </authorList>
    </citation>
    <scope>NUCLEOTIDE SEQUENCE [LARGE SCALE GENOMIC DNA]</scope>
    <source>
        <strain evidence="3 4">DSM 15116</strain>
    </source>
</reference>
<protein>
    <submittedName>
        <fullName evidence="3">ABC transporter permease</fullName>
    </submittedName>
</protein>
<dbReference type="Proteomes" id="UP000738126">
    <property type="component" value="Unassembled WGS sequence"/>
</dbReference>
<dbReference type="InterPro" id="IPR025857">
    <property type="entry name" value="MacB_PCD"/>
</dbReference>
<feature type="domain" description="MacB-like periplasmic core" evidence="2">
    <location>
        <begin position="24"/>
        <end position="234"/>
    </location>
</feature>
<evidence type="ECO:0000313" key="3">
    <source>
        <dbReference type="EMBL" id="MBK1727200.1"/>
    </source>
</evidence>
<dbReference type="EMBL" id="NRSH01000111">
    <property type="protein sequence ID" value="MBK1727200.1"/>
    <property type="molecule type" value="Genomic_DNA"/>
</dbReference>
<gene>
    <name evidence="3" type="ORF">CKO13_09255</name>
</gene>
<proteinExistence type="predicted"/>
<feature type="transmembrane region" description="Helical" evidence="1">
    <location>
        <begin position="20"/>
        <end position="43"/>
    </location>
</feature>
<evidence type="ECO:0000313" key="4">
    <source>
        <dbReference type="Proteomes" id="UP000738126"/>
    </source>
</evidence>
<organism evidence="3 4">
    <name type="scientific">Halorhodospira neutriphila</name>
    <dbReference type="NCBI Taxonomy" id="168379"/>
    <lineage>
        <taxon>Bacteria</taxon>
        <taxon>Pseudomonadati</taxon>
        <taxon>Pseudomonadota</taxon>
        <taxon>Gammaproteobacteria</taxon>
        <taxon>Chromatiales</taxon>
        <taxon>Ectothiorhodospiraceae</taxon>
        <taxon>Halorhodospira</taxon>
    </lineage>
</organism>